<gene>
    <name evidence="3" type="ORF">BJY17_000775</name>
</gene>
<feature type="transmembrane region" description="Helical" evidence="2">
    <location>
        <begin position="16"/>
        <end position="37"/>
    </location>
</feature>
<dbReference type="EMBL" id="JACCFI010000001">
    <property type="protein sequence ID" value="NYG20028.1"/>
    <property type="molecule type" value="Genomic_DNA"/>
</dbReference>
<accession>A0A852WR43</accession>
<comment type="caution">
    <text evidence="3">The sequence shown here is derived from an EMBL/GenBank/DDBJ whole genome shotgun (WGS) entry which is preliminary data.</text>
</comment>
<dbReference type="Pfam" id="PF10935">
    <property type="entry name" value="DUF2637"/>
    <property type="match status" value="1"/>
</dbReference>
<evidence type="ECO:0008006" key="5">
    <source>
        <dbReference type="Google" id="ProtNLM"/>
    </source>
</evidence>
<dbReference type="AlphaFoldDB" id="A0A852WR43"/>
<evidence type="ECO:0000256" key="1">
    <source>
        <dbReference type="SAM" id="MobiDB-lite"/>
    </source>
</evidence>
<evidence type="ECO:0000313" key="3">
    <source>
        <dbReference type="EMBL" id="NYG20028.1"/>
    </source>
</evidence>
<feature type="transmembrane region" description="Helical" evidence="2">
    <location>
        <begin position="84"/>
        <end position="107"/>
    </location>
</feature>
<keyword evidence="2" id="KW-1133">Transmembrane helix</keyword>
<evidence type="ECO:0000256" key="2">
    <source>
        <dbReference type="SAM" id="Phobius"/>
    </source>
</evidence>
<dbReference type="CDD" id="cd00093">
    <property type="entry name" value="HTH_XRE"/>
    <property type="match status" value="1"/>
</dbReference>
<dbReference type="Pfam" id="PF13384">
    <property type="entry name" value="HTH_23"/>
    <property type="match status" value="1"/>
</dbReference>
<dbReference type="InterPro" id="IPR001387">
    <property type="entry name" value="Cro/C1-type_HTH"/>
</dbReference>
<dbReference type="RefSeq" id="WP_246303648.1">
    <property type="nucleotide sequence ID" value="NZ_JACCFI010000001.1"/>
</dbReference>
<evidence type="ECO:0000313" key="4">
    <source>
        <dbReference type="Proteomes" id="UP000549066"/>
    </source>
</evidence>
<feature type="transmembrane region" description="Helical" evidence="2">
    <location>
        <begin position="113"/>
        <end position="132"/>
    </location>
</feature>
<feature type="region of interest" description="Disordered" evidence="1">
    <location>
        <begin position="157"/>
        <end position="183"/>
    </location>
</feature>
<dbReference type="InterPro" id="IPR021235">
    <property type="entry name" value="DUF2637"/>
</dbReference>
<keyword evidence="2" id="KW-0472">Membrane</keyword>
<keyword evidence="4" id="KW-1185">Reference proteome</keyword>
<keyword evidence="2" id="KW-0812">Transmembrane</keyword>
<proteinExistence type="predicted"/>
<organism evidence="3 4">
    <name type="scientific">Agromyces hippuratus</name>
    <dbReference type="NCBI Taxonomy" id="286438"/>
    <lineage>
        <taxon>Bacteria</taxon>
        <taxon>Bacillati</taxon>
        <taxon>Actinomycetota</taxon>
        <taxon>Actinomycetes</taxon>
        <taxon>Micrococcales</taxon>
        <taxon>Microbacteriaceae</taxon>
        <taxon>Agromyces</taxon>
    </lineage>
</organism>
<name>A0A852WR43_9MICO</name>
<reference evidence="3 4" key="1">
    <citation type="submission" date="2020-07" db="EMBL/GenBank/DDBJ databases">
        <title>Sequencing the genomes of 1000 actinobacteria strains.</title>
        <authorList>
            <person name="Klenk H.-P."/>
        </authorList>
    </citation>
    <scope>NUCLEOTIDE SEQUENCE [LARGE SCALE GENOMIC DNA]</scope>
    <source>
        <strain evidence="3 4">DSM 8598</strain>
    </source>
</reference>
<feature type="compositionally biased region" description="Low complexity" evidence="1">
    <location>
        <begin position="168"/>
        <end position="183"/>
    </location>
</feature>
<dbReference type="Proteomes" id="UP000549066">
    <property type="component" value="Unassembled WGS sequence"/>
</dbReference>
<sequence>MPALNRPTTPPRPDGVRLAMITAVIGTVFIAAGAFWLSFTSLSDLARRSGLDPAQSWVWPLIVDGIIVVATVAAVALARSRVAWYPWMLLIAGAAISVAANAIHAIVADTTDVPLLLAASVSAVPPLVLLAITHLTSVLMRHDPALAAAPTTALAKANAKAEKPAPVPTAAAEPHPELAPALPDRTDASSLRALGWSNSAIARHLGVHPSTVGRWFRDRVVAPAVQTSTMREGTTDG</sequence>
<feature type="transmembrane region" description="Helical" evidence="2">
    <location>
        <begin position="57"/>
        <end position="77"/>
    </location>
</feature>
<protein>
    <recommendedName>
        <fullName evidence="5">DUF2637 domain-containing protein</fullName>
    </recommendedName>
</protein>